<comment type="cofactor">
    <cofactor evidence="10">
        <name>[2Fe-2S] cluster</name>
        <dbReference type="ChEBI" id="CHEBI:190135"/>
    </cofactor>
</comment>
<dbReference type="InterPro" id="IPR002346">
    <property type="entry name" value="Mopterin_DH_FAD-bd"/>
</dbReference>
<dbReference type="InterPro" id="IPR008274">
    <property type="entry name" value="AldOxase/xan_DH_MoCoBD1"/>
</dbReference>
<dbReference type="PROSITE" id="PS51387">
    <property type="entry name" value="FAD_PCMH"/>
    <property type="match status" value="1"/>
</dbReference>
<dbReference type="InterPro" id="IPR016166">
    <property type="entry name" value="FAD-bd_PCMH"/>
</dbReference>
<comment type="caution">
    <text evidence="12">The sequence shown here is derived from an EMBL/GenBank/DDBJ whole genome shotgun (WGS) entry which is preliminary data.</text>
</comment>
<accession>A0AAV4CLK0</accession>
<keyword evidence="9" id="KW-0411">Iron-sulfur</keyword>
<evidence type="ECO:0000256" key="3">
    <source>
        <dbReference type="ARBA" id="ARBA00006849"/>
    </source>
</evidence>
<dbReference type="InterPro" id="IPR012675">
    <property type="entry name" value="Beta-grasp_dom_sf"/>
</dbReference>
<dbReference type="Gene3D" id="3.30.390.50">
    <property type="entry name" value="CO dehydrogenase flavoprotein, C-terminal domain"/>
    <property type="match status" value="1"/>
</dbReference>
<dbReference type="Proteomes" id="UP000735302">
    <property type="component" value="Unassembled WGS sequence"/>
</dbReference>
<dbReference type="GO" id="GO:0005506">
    <property type="term" value="F:iron ion binding"/>
    <property type="evidence" value="ECO:0007669"/>
    <property type="project" value="InterPro"/>
</dbReference>
<comment type="similarity">
    <text evidence="3">Belongs to the xanthine dehydrogenase family.</text>
</comment>
<dbReference type="InterPro" id="IPR001041">
    <property type="entry name" value="2Fe-2S_ferredoxin-type"/>
</dbReference>
<evidence type="ECO:0000313" key="13">
    <source>
        <dbReference type="Proteomes" id="UP000735302"/>
    </source>
</evidence>
<keyword evidence="8" id="KW-0408">Iron</keyword>
<evidence type="ECO:0000256" key="9">
    <source>
        <dbReference type="ARBA" id="ARBA00023014"/>
    </source>
</evidence>
<keyword evidence="5" id="KW-0001">2Fe-2S</keyword>
<dbReference type="GO" id="GO:0016491">
    <property type="term" value="F:oxidoreductase activity"/>
    <property type="evidence" value="ECO:0007669"/>
    <property type="project" value="UniProtKB-KW"/>
</dbReference>
<dbReference type="InterPro" id="IPR000674">
    <property type="entry name" value="Ald_Oxase/Xan_DH_a/b"/>
</dbReference>
<evidence type="ECO:0000256" key="10">
    <source>
        <dbReference type="ARBA" id="ARBA00034078"/>
    </source>
</evidence>
<dbReference type="Pfam" id="PF01315">
    <property type="entry name" value="Ald_Xan_dh_C"/>
    <property type="match status" value="1"/>
</dbReference>
<dbReference type="GO" id="GO:0051537">
    <property type="term" value="F:2 iron, 2 sulfur cluster binding"/>
    <property type="evidence" value="ECO:0007669"/>
    <property type="project" value="UniProtKB-KW"/>
</dbReference>
<dbReference type="PANTHER" id="PTHR11908:SF132">
    <property type="entry name" value="ALDEHYDE OXIDASE 1-RELATED"/>
    <property type="match status" value="1"/>
</dbReference>
<dbReference type="Gene3D" id="3.30.365.10">
    <property type="entry name" value="Aldehyde oxidase/xanthine dehydrogenase, molybdopterin binding domain"/>
    <property type="match status" value="2"/>
</dbReference>
<evidence type="ECO:0000256" key="2">
    <source>
        <dbReference type="ARBA" id="ARBA00001974"/>
    </source>
</evidence>
<dbReference type="SUPFAM" id="SSF54292">
    <property type="entry name" value="2Fe-2S ferredoxin-like"/>
    <property type="match status" value="1"/>
</dbReference>
<dbReference type="Gene3D" id="3.90.1170.50">
    <property type="entry name" value="Aldehyde oxidase/xanthine dehydrogenase, a/b hammerhead"/>
    <property type="match status" value="1"/>
</dbReference>
<evidence type="ECO:0000256" key="6">
    <source>
        <dbReference type="ARBA" id="ARBA00022723"/>
    </source>
</evidence>
<evidence type="ECO:0000256" key="8">
    <source>
        <dbReference type="ARBA" id="ARBA00023004"/>
    </source>
</evidence>
<dbReference type="PANTHER" id="PTHR11908">
    <property type="entry name" value="XANTHINE DEHYDROGENASE"/>
    <property type="match status" value="1"/>
</dbReference>
<evidence type="ECO:0000313" key="12">
    <source>
        <dbReference type="EMBL" id="GFO32658.1"/>
    </source>
</evidence>
<keyword evidence="6" id="KW-0479">Metal-binding</keyword>
<dbReference type="InterPro" id="IPR036856">
    <property type="entry name" value="Ald_Oxase/Xan_DH_a/b_sf"/>
</dbReference>
<dbReference type="Gene3D" id="3.30.465.10">
    <property type="match status" value="1"/>
</dbReference>
<dbReference type="AlphaFoldDB" id="A0AAV4CLK0"/>
<dbReference type="Pfam" id="PF00111">
    <property type="entry name" value="Fer2"/>
    <property type="match status" value="1"/>
</dbReference>
<dbReference type="InterPro" id="IPR016167">
    <property type="entry name" value="FAD-bd_PCMH_sub1"/>
</dbReference>
<keyword evidence="7" id="KW-0560">Oxidoreductase</keyword>
<reference evidence="12 13" key="1">
    <citation type="journal article" date="2021" name="Elife">
        <title>Chloroplast acquisition without the gene transfer in kleptoplastic sea slugs, Plakobranchus ocellatus.</title>
        <authorList>
            <person name="Maeda T."/>
            <person name="Takahashi S."/>
            <person name="Yoshida T."/>
            <person name="Shimamura S."/>
            <person name="Takaki Y."/>
            <person name="Nagai Y."/>
            <person name="Toyoda A."/>
            <person name="Suzuki Y."/>
            <person name="Arimoto A."/>
            <person name="Ishii H."/>
            <person name="Satoh N."/>
            <person name="Nishiyama T."/>
            <person name="Hasebe M."/>
            <person name="Maruyama T."/>
            <person name="Minagawa J."/>
            <person name="Obokata J."/>
            <person name="Shigenobu S."/>
        </authorList>
    </citation>
    <scope>NUCLEOTIDE SEQUENCE [LARGE SCALE GENOMIC DNA]</scope>
</reference>
<evidence type="ECO:0000259" key="11">
    <source>
        <dbReference type="PROSITE" id="PS51387"/>
    </source>
</evidence>
<dbReference type="InterPro" id="IPR005107">
    <property type="entry name" value="CO_DH_flav_C"/>
</dbReference>
<dbReference type="SMART" id="SM01008">
    <property type="entry name" value="Ald_Xan_dh_C"/>
    <property type="match status" value="1"/>
</dbReference>
<evidence type="ECO:0000256" key="5">
    <source>
        <dbReference type="ARBA" id="ARBA00022714"/>
    </source>
</evidence>
<dbReference type="Pfam" id="PF00941">
    <property type="entry name" value="FAD_binding_5"/>
    <property type="match status" value="1"/>
</dbReference>
<dbReference type="Pfam" id="PF03450">
    <property type="entry name" value="CO_deh_flav_C"/>
    <property type="match status" value="1"/>
</dbReference>
<evidence type="ECO:0000256" key="7">
    <source>
        <dbReference type="ARBA" id="ARBA00023002"/>
    </source>
</evidence>
<feature type="domain" description="FAD-binding PCMH-type" evidence="11">
    <location>
        <begin position="106"/>
        <end position="289"/>
    </location>
</feature>
<dbReference type="InterPro" id="IPR036683">
    <property type="entry name" value="CO_DH_flav_C_dom_sf"/>
</dbReference>
<dbReference type="InterPro" id="IPR016169">
    <property type="entry name" value="FAD-bd_PCMH_sub2"/>
</dbReference>
<keyword evidence="13" id="KW-1185">Reference proteome</keyword>
<dbReference type="SUPFAM" id="SSF55447">
    <property type="entry name" value="CO dehydrogenase flavoprotein C-terminal domain-like"/>
    <property type="match status" value="1"/>
</dbReference>
<evidence type="ECO:0000256" key="4">
    <source>
        <dbReference type="ARBA" id="ARBA00022505"/>
    </source>
</evidence>
<proteinExistence type="inferred from homology"/>
<dbReference type="EMBL" id="BLXT01006649">
    <property type="protein sequence ID" value="GFO32658.1"/>
    <property type="molecule type" value="Genomic_DNA"/>
</dbReference>
<dbReference type="SUPFAM" id="SSF56176">
    <property type="entry name" value="FAD-binding/transporter-associated domain-like"/>
    <property type="match status" value="1"/>
</dbReference>
<dbReference type="SUPFAM" id="SSF54665">
    <property type="entry name" value="CO dehydrogenase molybdoprotein N-domain-like"/>
    <property type="match status" value="1"/>
</dbReference>
<dbReference type="GO" id="GO:0071949">
    <property type="term" value="F:FAD binding"/>
    <property type="evidence" value="ECO:0007669"/>
    <property type="project" value="InterPro"/>
</dbReference>
<evidence type="ECO:0000256" key="1">
    <source>
        <dbReference type="ARBA" id="ARBA00001924"/>
    </source>
</evidence>
<comment type="cofactor">
    <cofactor evidence="2">
        <name>FAD</name>
        <dbReference type="ChEBI" id="CHEBI:57692"/>
    </cofactor>
</comment>
<dbReference type="Gene3D" id="3.30.43.10">
    <property type="entry name" value="Uridine Diphospho-n-acetylenolpyruvylglucosamine Reductase, domain 2"/>
    <property type="match status" value="1"/>
</dbReference>
<comment type="cofactor">
    <cofactor evidence="1">
        <name>Mo-molybdopterin</name>
        <dbReference type="ChEBI" id="CHEBI:71302"/>
    </cofactor>
</comment>
<sequence length="849" mass="93416">MFLVWDAFPASTSLNDYIREVAGLSGTKVMCKEAGCGCCAVTVTHATDGGHMDTMTINSDLNKHLCPKTGEPCRPHSGAESCSPGGDIGRAVTAGSQDVSPTALELNLRDSLWYRPVTMADLGNLLQRHKTQTVKMIFGNTASGIFKYEGPFGVYIDLKSVKELHLFQDKGTSLVFGAGTTITRFRRRLIELKDKPGFHYFPKVVRHLNVLASTLVRNAGSVGGNLMIKHRHPSFPSDLFTILEAIGARVHIFDSEDGTSTKYSLTDFLRTVDMKLKMVAAIELPSWAARDHFWSYKITPRSQVHAEKTEAFLEQKVLDEAVIREALKVMYDEIEPDDLEVGGSPHYRRQLSVNLLYKTFLEVYQPANESLQSGTGSMERPLSSGLQTYQQKTDMLPIGEAMPKKTAPLQASGEAKYTNDMPFLQDELKAAFVMSDVAKGKIVRVDTSEAMKIPGVLGFVGTDDIPSGGINNVIPINIPYFPFTAELFAAENVDYAGKPIGLVLAETQALAEEASRSVKVTYRDVERPVLDMKEAIEKNMFHSDRWETYQRGDALAALEDAAHIAEGECEMGSQYHFMLENQVALCVPCEEGMDVYSATQCSDIVQRVACQVTNKPMNYFNVLIHRLGGAFGGKVLPSSTVAAAAIVAAEATGRPVRLNLDLSTNMNNTNKRSPLLVKYKAGCDRNGKLVAIYIELYLDAGNQPMFEGELLAFIEGGYYSPNFTLKCRQVRTDKLFAGTVRAPGQVPSCLVIETVLEHLAKQAQQDPVMLREINLIEEGQHRLNGTPVKNCTMRKVWDRLKQTADVNTRQGDVDRFNKGVGGTVDRESAMRSTRTLFVAGSSPTIGAVA</sequence>
<dbReference type="FunFam" id="3.30.365.10:FF:000001">
    <property type="entry name" value="Xanthine dehydrogenase oxidase"/>
    <property type="match status" value="1"/>
</dbReference>
<dbReference type="InterPro" id="IPR016208">
    <property type="entry name" value="Ald_Oxase/xanthine_DH-like"/>
</dbReference>
<dbReference type="SUPFAM" id="SSF56003">
    <property type="entry name" value="Molybdenum cofactor-binding domain"/>
    <property type="match status" value="1"/>
</dbReference>
<protein>
    <submittedName>
        <fullName evidence="12">Indole-3-acetaldehyde oxidase</fullName>
    </submittedName>
</protein>
<dbReference type="Gene3D" id="3.10.20.30">
    <property type="match status" value="1"/>
</dbReference>
<dbReference type="InterPro" id="IPR036318">
    <property type="entry name" value="FAD-bd_PCMH-like_sf"/>
</dbReference>
<name>A0AAV4CLK0_9GAST</name>
<gene>
    <name evidence="12" type="ORF">PoB_005916300</name>
</gene>
<keyword evidence="4" id="KW-0500">Molybdenum</keyword>
<dbReference type="InterPro" id="IPR037165">
    <property type="entry name" value="AldOxase/xan_DH_Mopterin-bd_sf"/>
</dbReference>
<organism evidence="12 13">
    <name type="scientific">Plakobranchus ocellatus</name>
    <dbReference type="NCBI Taxonomy" id="259542"/>
    <lineage>
        <taxon>Eukaryota</taxon>
        <taxon>Metazoa</taxon>
        <taxon>Spiralia</taxon>
        <taxon>Lophotrochozoa</taxon>
        <taxon>Mollusca</taxon>
        <taxon>Gastropoda</taxon>
        <taxon>Heterobranchia</taxon>
        <taxon>Euthyneura</taxon>
        <taxon>Panpulmonata</taxon>
        <taxon>Sacoglossa</taxon>
        <taxon>Placobranchoidea</taxon>
        <taxon>Plakobranchidae</taxon>
        <taxon>Plakobranchus</taxon>
    </lineage>
</organism>
<dbReference type="InterPro" id="IPR036010">
    <property type="entry name" value="2Fe-2S_ferredoxin-like_sf"/>
</dbReference>
<dbReference type="Pfam" id="PF02738">
    <property type="entry name" value="MoCoBD_1"/>
    <property type="match status" value="1"/>
</dbReference>